<name>A0A8S9MEX1_BRACR</name>
<reference evidence="2" key="1">
    <citation type="submission" date="2019-12" db="EMBL/GenBank/DDBJ databases">
        <title>Genome sequencing and annotation of Brassica cretica.</title>
        <authorList>
            <person name="Studholme D.J."/>
            <person name="Sarris P.F."/>
        </authorList>
    </citation>
    <scope>NUCLEOTIDE SEQUENCE</scope>
    <source>
        <strain evidence="2">PFS-001/15</strain>
        <tissue evidence="2">Leaf</tissue>
    </source>
</reference>
<evidence type="ECO:0000313" key="3">
    <source>
        <dbReference type="Proteomes" id="UP000712281"/>
    </source>
</evidence>
<accession>A0A8S9MEX1</accession>
<proteinExistence type="predicted"/>
<evidence type="ECO:0000256" key="1">
    <source>
        <dbReference type="SAM" id="MobiDB-lite"/>
    </source>
</evidence>
<feature type="region of interest" description="Disordered" evidence="1">
    <location>
        <begin position="198"/>
        <end position="222"/>
    </location>
</feature>
<dbReference type="Proteomes" id="UP000712281">
    <property type="component" value="Unassembled WGS sequence"/>
</dbReference>
<evidence type="ECO:0000313" key="2">
    <source>
        <dbReference type="EMBL" id="KAF2616511.1"/>
    </source>
</evidence>
<organism evidence="2 3">
    <name type="scientific">Brassica cretica</name>
    <name type="common">Mustard</name>
    <dbReference type="NCBI Taxonomy" id="69181"/>
    <lineage>
        <taxon>Eukaryota</taxon>
        <taxon>Viridiplantae</taxon>
        <taxon>Streptophyta</taxon>
        <taxon>Embryophyta</taxon>
        <taxon>Tracheophyta</taxon>
        <taxon>Spermatophyta</taxon>
        <taxon>Magnoliopsida</taxon>
        <taxon>eudicotyledons</taxon>
        <taxon>Gunneridae</taxon>
        <taxon>Pentapetalae</taxon>
        <taxon>rosids</taxon>
        <taxon>malvids</taxon>
        <taxon>Brassicales</taxon>
        <taxon>Brassicaceae</taxon>
        <taxon>Brassiceae</taxon>
        <taxon>Brassica</taxon>
    </lineage>
</organism>
<sequence>MVEVLVLKVDENGVLRDKGRARNSAEQLIYAYGDAIPDATAVIVTTGTERHSALRDYNRPETPFLERSSSTLLVGCSLLDQAGTTRISNNIMNAFLNEFLSDVAATQENMLESMMEQMLESQQNAMVESYKKLGTVYTTGSAMDWSLRSDRVRDGSVAKYMHMNTISNKEKGLSIQQLLYLERKERWQLSYETRMMMSDASRNQTSTDDTTKVSIDTTHGKT</sequence>
<gene>
    <name evidence="2" type="ORF">F2Q68_00039488</name>
</gene>
<dbReference type="AlphaFoldDB" id="A0A8S9MEX1"/>
<feature type="compositionally biased region" description="Polar residues" evidence="1">
    <location>
        <begin position="200"/>
        <end position="222"/>
    </location>
</feature>
<comment type="caution">
    <text evidence="2">The sequence shown here is derived from an EMBL/GenBank/DDBJ whole genome shotgun (WGS) entry which is preliminary data.</text>
</comment>
<protein>
    <submittedName>
        <fullName evidence="2">Uncharacterized protein</fullName>
    </submittedName>
</protein>
<dbReference type="EMBL" id="QGKW02000007">
    <property type="protein sequence ID" value="KAF2616511.1"/>
    <property type="molecule type" value="Genomic_DNA"/>
</dbReference>